<dbReference type="AlphaFoldDB" id="A0A4Z0WAV0"/>
<dbReference type="Gene3D" id="1.10.10.10">
    <property type="entry name" value="Winged helix-like DNA-binding domain superfamily/Winged helix DNA-binding domain"/>
    <property type="match status" value="1"/>
</dbReference>
<name>A0A4Z0WAV0_9GAMM</name>
<comment type="caution">
    <text evidence="6">The sequence shown here is derived from an EMBL/GenBank/DDBJ whole genome shotgun (WGS) entry which is preliminary data.</text>
</comment>
<dbReference type="PANTHER" id="PTHR30537">
    <property type="entry name" value="HTH-TYPE TRANSCRIPTIONAL REGULATOR"/>
    <property type="match status" value="1"/>
</dbReference>
<gene>
    <name evidence="6" type="ORF">E4656_12090</name>
</gene>
<comment type="similarity">
    <text evidence="1">Belongs to the LysR transcriptional regulatory family.</text>
</comment>
<dbReference type="FunFam" id="1.10.10.10:FF:000001">
    <property type="entry name" value="LysR family transcriptional regulator"/>
    <property type="match status" value="1"/>
</dbReference>
<dbReference type="GO" id="GO:0006351">
    <property type="term" value="P:DNA-templated transcription"/>
    <property type="evidence" value="ECO:0007669"/>
    <property type="project" value="TreeGrafter"/>
</dbReference>
<dbReference type="Pfam" id="PF03466">
    <property type="entry name" value="LysR_substrate"/>
    <property type="match status" value="1"/>
</dbReference>
<evidence type="ECO:0000256" key="4">
    <source>
        <dbReference type="ARBA" id="ARBA00023163"/>
    </source>
</evidence>
<sequence>MSSLVDLDYFLAVADTGSLTRASERCGISVPAMSKAMRRLENSLDARLLARSSQSIRLTESGQLLAARARVIRQEWVLGKQELAQFQQVPAGRVSISASAGFARTLLLPLLSGFRARYPEVVLDLQLDDHIADLSSVDLSIRVGLVEEQGVIARPLLPLGMQYGASKEFLSRYQKPDQPEDLHQLPVIGFRLPSSGRLMPWQFQRESEIFTLDIKPVVIVNEPQAILDLIRAGVGVGLINAYMSELFVMSGELETLLTAYLPPSERGIYLCYQSREHMPLKQRVVIDFLMEKLGAPLSGRGIA</sequence>
<dbReference type="EMBL" id="SRMF01000004">
    <property type="protein sequence ID" value="TGG92861.1"/>
    <property type="molecule type" value="Genomic_DNA"/>
</dbReference>
<organism evidence="6 7">
    <name type="scientific">Natronospirillum operosum</name>
    <dbReference type="NCBI Taxonomy" id="2759953"/>
    <lineage>
        <taxon>Bacteria</taxon>
        <taxon>Pseudomonadati</taxon>
        <taxon>Pseudomonadota</taxon>
        <taxon>Gammaproteobacteria</taxon>
        <taxon>Oceanospirillales</taxon>
        <taxon>Natronospirillaceae</taxon>
        <taxon>Natronospirillum</taxon>
    </lineage>
</organism>
<dbReference type="Gene3D" id="3.40.190.290">
    <property type="match status" value="1"/>
</dbReference>
<keyword evidence="3" id="KW-0238">DNA-binding</keyword>
<dbReference type="Proteomes" id="UP000297475">
    <property type="component" value="Unassembled WGS sequence"/>
</dbReference>
<dbReference type="SUPFAM" id="SSF53850">
    <property type="entry name" value="Periplasmic binding protein-like II"/>
    <property type="match status" value="1"/>
</dbReference>
<accession>A0A4Z0WAV0</accession>
<dbReference type="InterPro" id="IPR000847">
    <property type="entry name" value="LysR_HTH_N"/>
</dbReference>
<proteinExistence type="inferred from homology"/>
<dbReference type="InterPro" id="IPR036390">
    <property type="entry name" value="WH_DNA-bd_sf"/>
</dbReference>
<evidence type="ECO:0000256" key="1">
    <source>
        <dbReference type="ARBA" id="ARBA00009437"/>
    </source>
</evidence>
<protein>
    <submittedName>
        <fullName evidence="6">LysR family transcriptional regulator</fullName>
    </submittedName>
</protein>
<dbReference type="InterPro" id="IPR058163">
    <property type="entry name" value="LysR-type_TF_proteobact-type"/>
</dbReference>
<evidence type="ECO:0000313" key="7">
    <source>
        <dbReference type="Proteomes" id="UP000297475"/>
    </source>
</evidence>
<keyword evidence="2" id="KW-0805">Transcription regulation</keyword>
<dbReference type="CDD" id="cd08422">
    <property type="entry name" value="PBP2_CrgA_like"/>
    <property type="match status" value="1"/>
</dbReference>
<evidence type="ECO:0000256" key="3">
    <source>
        <dbReference type="ARBA" id="ARBA00023125"/>
    </source>
</evidence>
<evidence type="ECO:0000259" key="5">
    <source>
        <dbReference type="PROSITE" id="PS50931"/>
    </source>
</evidence>
<evidence type="ECO:0000256" key="2">
    <source>
        <dbReference type="ARBA" id="ARBA00023015"/>
    </source>
</evidence>
<dbReference type="InterPro" id="IPR005119">
    <property type="entry name" value="LysR_subst-bd"/>
</dbReference>
<dbReference type="RefSeq" id="WP_135483533.1">
    <property type="nucleotide sequence ID" value="NZ_SRMF01000004.1"/>
</dbReference>
<dbReference type="GO" id="GO:0043565">
    <property type="term" value="F:sequence-specific DNA binding"/>
    <property type="evidence" value="ECO:0007669"/>
    <property type="project" value="TreeGrafter"/>
</dbReference>
<dbReference type="GO" id="GO:0003700">
    <property type="term" value="F:DNA-binding transcription factor activity"/>
    <property type="evidence" value="ECO:0007669"/>
    <property type="project" value="InterPro"/>
</dbReference>
<dbReference type="PROSITE" id="PS50931">
    <property type="entry name" value="HTH_LYSR"/>
    <property type="match status" value="1"/>
</dbReference>
<keyword evidence="4" id="KW-0804">Transcription</keyword>
<dbReference type="OrthoDB" id="9815676at2"/>
<dbReference type="PANTHER" id="PTHR30537:SF5">
    <property type="entry name" value="HTH-TYPE TRANSCRIPTIONAL ACTIVATOR TTDR-RELATED"/>
    <property type="match status" value="1"/>
</dbReference>
<dbReference type="InterPro" id="IPR036388">
    <property type="entry name" value="WH-like_DNA-bd_sf"/>
</dbReference>
<dbReference type="Pfam" id="PF00126">
    <property type="entry name" value="HTH_1"/>
    <property type="match status" value="1"/>
</dbReference>
<reference evidence="6 7" key="1">
    <citation type="submission" date="2019-04" db="EMBL/GenBank/DDBJ databases">
        <title>Natronospirillum operosus gen. nov., sp. nov., a haloalkaliphilic satellite isolated from decaying biomass of laboratory culture of cyanobacterium Geitlerinema sp. and proposal of Natronospirillaceae fam. nov. and Saccharospirillaceae fam. nov.</title>
        <authorList>
            <person name="Kevbrin V."/>
            <person name="Boltyanskaya Y."/>
            <person name="Koziaeva V."/>
            <person name="Grouzdev D.S."/>
            <person name="Park M."/>
            <person name="Cho J."/>
        </authorList>
    </citation>
    <scope>NUCLEOTIDE SEQUENCE [LARGE SCALE GENOMIC DNA]</scope>
    <source>
        <strain evidence="6 7">G-116</strain>
    </source>
</reference>
<evidence type="ECO:0000313" key="6">
    <source>
        <dbReference type="EMBL" id="TGG92861.1"/>
    </source>
</evidence>
<feature type="domain" description="HTH lysR-type" evidence="5">
    <location>
        <begin position="1"/>
        <end position="59"/>
    </location>
</feature>
<keyword evidence="7" id="KW-1185">Reference proteome</keyword>
<dbReference type="SUPFAM" id="SSF46785">
    <property type="entry name" value="Winged helix' DNA-binding domain"/>
    <property type="match status" value="1"/>
</dbReference>